<name>A0A424YXP2_9EURY</name>
<protein>
    <submittedName>
        <fullName evidence="4">N-acetyltransferase</fullName>
    </submittedName>
</protein>
<dbReference type="InterPro" id="IPR016181">
    <property type="entry name" value="Acyl_CoA_acyltransferase"/>
</dbReference>
<accession>A0A424YXP2</accession>
<dbReference type="NCBIfam" id="NF005840">
    <property type="entry name" value="PRK07757.1"/>
    <property type="match status" value="1"/>
</dbReference>
<dbReference type="PROSITE" id="PS51186">
    <property type="entry name" value="GNAT"/>
    <property type="match status" value="1"/>
</dbReference>
<evidence type="ECO:0000256" key="2">
    <source>
        <dbReference type="ARBA" id="ARBA00023315"/>
    </source>
</evidence>
<gene>
    <name evidence="4" type="ORF">D5R95_05230</name>
</gene>
<organism evidence="4 5">
    <name type="scientific">Methanosalsum natronophilum</name>
    <dbReference type="NCBI Taxonomy" id="768733"/>
    <lineage>
        <taxon>Archaea</taxon>
        <taxon>Methanobacteriati</taxon>
        <taxon>Methanobacteriota</taxon>
        <taxon>Stenosarchaea group</taxon>
        <taxon>Methanomicrobia</taxon>
        <taxon>Methanosarcinales</taxon>
        <taxon>Methanosarcinaceae</taxon>
        <taxon>Methanosalsum</taxon>
    </lineage>
</organism>
<keyword evidence="2" id="KW-0012">Acyltransferase</keyword>
<dbReference type="InterPro" id="IPR010167">
    <property type="entry name" value="NH2A_AcTrfase"/>
</dbReference>
<dbReference type="CDD" id="cd04301">
    <property type="entry name" value="NAT_SF"/>
    <property type="match status" value="1"/>
</dbReference>
<dbReference type="Gene3D" id="3.40.630.30">
    <property type="match status" value="1"/>
</dbReference>
<comment type="caution">
    <text evidence="4">The sequence shown here is derived from an EMBL/GenBank/DDBJ whole genome shotgun (WGS) entry which is preliminary data.</text>
</comment>
<dbReference type="EMBL" id="QZAB01000331">
    <property type="protein sequence ID" value="RQD85207.1"/>
    <property type="molecule type" value="Genomic_DNA"/>
</dbReference>
<dbReference type="AlphaFoldDB" id="A0A424YXP2"/>
<evidence type="ECO:0000313" key="5">
    <source>
        <dbReference type="Proteomes" id="UP000284763"/>
    </source>
</evidence>
<dbReference type="Pfam" id="PF00583">
    <property type="entry name" value="Acetyltransf_1"/>
    <property type="match status" value="1"/>
</dbReference>
<dbReference type="PANTHER" id="PTHR30602">
    <property type="entry name" value="AMINO-ACID ACETYLTRANSFERASE"/>
    <property type="match status" value="1"/>
</dbReference>
<proteinExistence type="predicted"/>
<dbReference type="GO" id="GO:0004042">
    <property type="term" value="F:L-glutamate N-acetyltransferase activity"/>
    <property type="evidence" value="ECO:0007669"/>
    <property type="project" value="InterPro"/>
</dbReference>
<evidence type="ECO:0000256" key="1">
    <source>
        <dbReference type="ARBA" id="ARBA00022679"/>
    </source>
</evidence>
<dbReference type="GO" id="GO:0005737">
    <property type="term" value="C:cytoplasm"/>
    <property type="evidence" value="ECO:0007669"/>
    <property type="project" value="InterPro"/>
</dbReference>
<dbReference type="InterPro" id="IPR000182">
    <property type="entry name" value="GNAT_dom"/>
</dbReference>
<sequence>MIRKAKVNDVKQMKRIIDTYAKQELMLPRSLSELYESIRDFYVFEENGEILGCCALHFVWEDLAEILSLAVISEHNKRKIGSSLLKACIEDGYSLGAKRVFTLSYVPEFFEKYGFSRVDKSSLPHKVWSGCIKCPKFPECEEIALIRILDNETN</sequence>
<dbReference type="GO" id="GO:0006526">
    <property type="term" value="P:L-arginine biosynthetic process"/>
    <property type="evidence" value="ECO:0007669"/>
    <property type="project" value="InterPro"/>
</dbReference>
<dbReference type="Proteomes" id="UP000284763">
    <property type="component" value="Unassembled WGS sequence"/>
</dbReference>
<dbReference type="SUPFAM" id="SSF55729">
    <property type="entry name" value="Acyl-CoA N-acyltransferases (Nat)"/>
    <property type="match status" value="1"/>
</dbReference>
<evidence type="ECO:0000313" key="4">
    <source>
        <dbReference type="EMBL" id="RQD85207.1"/>
    </source>
</evidence>
<evidence type="ECO:0000259" key="3">
    <source>
        <dbReference type="PROSITE" id="PS51186"/>
    </source>
</evidence>
<dbReference type="RefSeq" id="WP_259135662.1">
    <property type="nucleotide sequence ID" value="NZ_JANUCS010000021.1"/>
</dbReference>
<keyword evidence="1 4" id="KW-0808">Transferase</keyword>
<dbReference type="PANTHER" id="PTHR30602:SF12">
    <property type="entry name" value="AMINO-ACID ACETYLTRANSFERASE NAGS1, CHLOROPLASTIC-RELATED"/>
    <property type="match status" value="1"/>
</dbReference>
<reference evidence="4 5" key="1">
    <citation type="submission" date="2018-08" db="EMBL/GenBank/DDBJ databases">
        <title>The metabolism and importance of syntrophic acetate oxidation coupled to methane or sulfide production in haloalkaline environments.</title>
        <authorList>
            <person name="Timmers P.H.A."/>
            <person name="Vavourakis C.D."/>
            <person name="Sorokin D.Y."/>
            <person name="Sinninghe Damste J.S."/>
            <person name="Muyzer G."/>
            <person name="Stams A.J.M."/>
            <person name="Plugge C.M."/>
        </authorList>
    </citation>
    <scope>NUCLEOTIDE SEQUENCE [LARGE SCALE GENOMIC DNA]</scope>
    <source>
        <strain evidence="4">MSAO_Arc3</strain>
    </source>
</reference>
<feature type="domain" description="N-acetyltransferase" evidence="3">
    <location>
        <begin position="1"/>
        <end position="152"/>
    </location>
</feature>